<evidence type="ECO:0000313" key="4">
    <source>
        <dbReference type="Proteomes" id="UP000217838"/>
    </source>
</evidence>
<sequence length="66" mass="7292">MNEDPVTGFSHCILAPYWSKKLNKTEMLAHQASKRGGTIHVNLKGKRVLLTGEAVTVFEGRFVAHA</sequence>
<protein>
    <recommendedName>
        <fullName evidence="5">PhzF family phenazine biosynthesis protein</fullName>
    </recommendedName>
</protein>
<dbReference type="Pfam" id="PF02567">
    <property type="entry name" value="PhzC-PhzF"/>
    <property type="match status" value="1"/>
</dbReference>
<dbReference type="AlphaFoldDB" id="A0A2A4YDG3"/>
<dbReference type="Proteomes" id="UP000217838">
    <property type="component" value="Unassembled WGS sequence"/>
</dbReference>
<comment type="caution">
    <text evidence="3">The sequence shown here is derived from an EMBL/GenBank/DDBJ whole genome shotgun (WGS) entry which is preliminary data.</text>
</comment>
<reference evidence="4" key="1">
    <citation type="submission" date="2017-08" db="EMBL/GenBank/DDBJ databases">
        <title>A dynamic microbial community with high functional redundancy inhabits the cold, oxic subseafloor aquifer.</title>
        <authorList>
            <person name="Tully B.J."/>
            <person name="Wheat C.G."/>
            <person name="Glazer B.T."/>
            <person name="Huber J.A."/>
        </authorList>
    </citation>
    <scope>NUCLEOTIDE SEQUENCE [LARGE SCALE GENOMIC DNA]</scope>
</reference>
<comment type="similarity">
    <text evidence="1">Belongs to the PhzF family.</text>
</comment>
<name>A0A2A4YDG3_UNCAE</name>
<evidence type="ECO:0000256" key="1">
    <source>
        <dbReference type="ARBA" id="ARBA00008270"/>
    </source>
</evidence>
<proteinExistence type="inferred from homology"/>
<keyword evidence="2" id="KW-0413">Isomerase</keyword>
<dbReference type="PANTHER" id="PTHR13774">
    <property type="entry name" value="PHENAZINE BIOSYNTHESIS PROTEIN"/>
    <property type="match status" value="1"/>
</dbReference>
<organism evidence="3 4">
    <name type="scientific">Aerophobetes bacterium</name>
    <dbReference type="NCBI Taxonomy" id="2030807"/>
    <lineage>
        <taxon>Bacteria</taxon>
        <taxon>Candidatus Aerophobota</taxon>
    </lineage>
</organism>
<dbReference type="InterPro" id="IPR003719">
    <property type="entry name" value="Phenazine_PhzF-like"/>
</dbReference>
<evidence type="ECO:0000313" key="3">
    <source>
        <dbReference type="EMBL" id="PCI92833.1"/>
    </source>
</evidence>
<dbReference type="SUPFAM" id="SSF54506">
    <property type="entry name" value="Diaminopimelate epimerase-like"/>
    <property type="match status" value="1"/>
</dbReference>
<evidence type="ECO:0000256" key="2">
    <source>
        <dbReference type="ARBA" id="ARBA00023235"/>
    </source>
</evidence>
<evidence type="ECO:0008006" key="5">
    <source>
        <dbReference type="Google" id="ProtNLM"/>
    </source>
</evidence>
<dbReference type="EMBL" id="NVUU01000083">
    <property type="protein sequence ID" value="PCI92833.1"/>
    <property type="molecule type" value="Genomic_DNA"/>
</dbReference>
<dbReference type="PANTHER" id="PTHR13774:SF17">
    <property type="entry name" value="PHENAZINE BIOSYNTHESIS-LIKE DOMAIN-CONTAINING PROTEIN"/>
    <property type="match status" value="1"/>
</dbReference>
<gene>
    <name evidence="3" type="ORF">COB11_06470</name>
</gene>
<accession>A0A2A4YDG3</accession>
<dbReference type="GO" id="GO:0005737">
    <property type="term" value="C:cytoplasm"/>
    <property type="evidence" value="ECO:0007669"/>
    <property type="project" value="TreeGrafter"/>
</dbReference>
<dbReference type="GO" id="GO:0016853">
    <property type="term" value="F:isomerase activity"/>
    <property type="evidence" value="ECO:0007669"/>
    <property type="project" value="UniProtKB-KW"/>
</dbReference>
<dbReference type="Gene3D" id="3.10.310.10">
    <property type="entry name" value="Diaminopimelate Epimerase, Chain A, domain 1"/>
    <property type="match status" value="1"/>
</dbReference>